<dbReference type="Proteomes" id="UP000649617">
    <property type="component" value="Unassembled WGS sequence"/>
</dbReference>
<name>A0A812Q5P5_SYMPI</name>
<accession>A0A812Q5P5</accession>
<gene>
    <name evidence="1" type="primary">NaCP60E</name>
    <name evidence="1" type="ORF">SPIL2461_LOCUS8525</name>
</gene>
<evidence type="ECO:0000313" key="2">
    <source>
        <dbReference type="Proteomes" id="UP000649617"/>
    </source>
</evidence>
<keyword evidence="2" id="KW-1185">Reference proteome</keyword>
<evidence type="ECO:0000313" key="1">
    <source>
        <dbReference type="EMBL" id="CAE7357611.1"/>
    </source>
</evidence>
<dbReference type="OrthoDB" id="443184at2759"/>
<dbReference type="EMBL" id="CAJNIZ010014065">
    <property type="protein sequence ID" value="CAE7357611.1"/>
    <property type="molecule type" value="Genomic_DNA"/>
</dbReference>
<feature type="non-terminal residue" evidence="1">
    <location>
        <position position="1"/>
    </location>
</feature>
<comment type="caution">
    <text evidence="1">The sequence shown here is derived from an EMBL/GenBank/DDBJ whole genome shotgun (WGS) entry which is preliminary data.</text>
</comment>
<organism evidence="1 2">
    <name type="scientific">Symbiodinium pilosum</name>
    <name type="common">Dinoflagellate</name>
    <dbReference type="NCBI Taxonomy" id="2952"/>
    <lineage>
        <taxon>Eukaryota</taxon>
        <taxon>Sar</taxon>
        <taxon>Alveolata</taxon>
        <taxon>Dinophyceae</taxon>
        <taxon>Suessiales</taxon>
        <taxon>Symbiodiniaceae</taxon>
        <taxon>Symbiodinium</taxon>
    </lineage>
</organism>
<sequence>FQFLKAFLLDREMASITIQPYFEELAEDKNKERYVELPLCMIRQKYDGIPGGDKFGQNLISSQKGRKHPQYDDDEWKIYKLFDQVAITSAWALLLMSWLGPIARAPCCDPCVFNSGTTTSPIVVFMETRDPRCEYHEKWDTYASFGGSVSEPCRAGCNCRNIRGQGSSNVQTELERQQQHQEEGSQNEEGWVHDIFCV</sequence>
<protein>
    <submittedName>
        <fullName evidence="1">NaCP60E protein</fullName>
    </submittedName>
</protein>
<proteinExistence type="predicted"/>
<dbReference type="AlphaFoldDB" id="A0A812Q5P5"/>
<reference evidence="1" key="1">
    <citation type="submission" date="2021-02" db="EMBL/GenBank/DDBJ databases">
        <authorList>
            <person name="Dougan E. K."/>
            <person name="Rhodes N."/>
            <person name="Thang M."/>
            <person name="Chan C."/>
        </authorList>
    </citation>
    <scope>NUCLEOTIDE SEQUENCE</scope>
</reference>